<dbReference type="GO" id="GO:0004553">
    <property type="term" value="F:hydrolase activity, hydrolyzing O-glycosyl compounds"/>
    <property type="evidence" value="ECO:0007669"/>
    <property type="project" value="InterPro"/>
</dbReference>
<dbReference type="SUPFAM" id="SSF51445">
    <property type="entry name" value="(Trans)glycosidases"/>
    <property type="match status" value="1"/>
</dbReference>
<evidence type="ECO:0000259" key="6">
    <source>
        <dbReference type="Pfam" id="PF00933"/>
    </source>
</evidence>
<name>A0A1C5HJH5_9ACTN</name>
<proteinExistence type="inferred from homology"/>
<evidence type="ECO:0000256" key="5">
    <source>
        <dbReference type="SAM" id="SignalP"/>
    </source>
</evidence>
<keyword evidence="8" id="KW-1185">Reference proteome</keyword>
<feature type="signal peptide" evidence="5">
    <location>
        <begin position="1"/>
        <end position="28"/>
    </location>
</feature>
<keyword evidence="3" id="KW-0326">Glycosidase</keyword>
<dbReference type="Proteomes" id="UP000198221">
    <property type="component" value="Chromosome I"/>
</dbReference>
<dbReference type="Gene3D" id="3.20.20.300">
    <property type="entry name" value="Glycoside hydrolase, family 3, N-terminal domain"/>
    <property type="match status" value="1"/>
</dbReference>
<dbReference type="GO" id="GO:0005975">
    <property type="term" value="P:carbohydrate metabolic process"/>
    <property type="evidence" value="ECO:0007669"/>
    <property type="project" value="InterPro"/>
</dbReference>
<evidence type="ECO:0000313" key="7">
    <source>
        <dbReference type="EMBL" id="SCG46182.1"/>
    </source>
</evidence>
<protein>
    <submittedName>
        <fullName evidence="7">Beta-N-acetylhexosaminidase</fullName>
    </submittedName>
</protein>
<evidence type="ECO:0000256" key="2">
    <source>
        <dbReference type="ARBA" id="ARBA00022801"/>
    </source>
</evidence>
<evidence type="ECO:0000256" key="1">
    <source>
        <dbReference type="ARBA" id="ARBA00005336"/>
    </source>
</evidence>
<dbReference type="GO" id="GO:0009254">
    <property type="term" value="P:peptidoglycan turnover"/>
    <property type="evidence" value="ECO:0007669"/>
    <property type="project" value="TreeGrafter"/>
</dbReference>
<feature type="chain" id="PRO_5008717762" evidence="5">
    <location>
        <begin position="29"/>
        <end position="421"/>
    </location>
</feature>
<dbReference type="AlphaFoldDB" id="A0A1C5HJH5"/>
<sequence>MYPAAKVRTVLAAGTLGLAMVACQSSHAPTPGPSAPDAARSIWSAPGGSGGGRVASPSTSTAPPPTKAPGTSPASVPSVPAPSRSAGLTRWQLAGQRIIYSYPGLTPPASLLRIIRAGEAAGVIFFGENIAGTAQISSVIAQLRRAQAQSPVHVPLLLMVDQEGGLIRRLSGAPALSEKRIGQAADPVAAAAAAGTGAGRTVAAVGMNVNLAPVLDVYSTAGNFIDQYQRSYSANPGTVASLGRAFITAQQRTGVAATAKHFPGLGWAATAQNTDTRPITLSQSLARLRGTDEFPYSAAVAIGVDLVMVSWAIYPALDPNRPAGLSPTVVRQELRGRIGFTGVTVTDALEAGALAHYGSTGQRAVAAATAGMDLILCSARDVSQGEAATAALVNAQTGGQLDSAGFIAAADRIADLRARLH</sequence>
<dbReference type="PANTHER" id="PTHR30480:SF14">
    <property type="entry name" value="HYDROLASE, PUTATIVE (AFU_ORTHOLOGUE AFUA_4G13770)-RELATED"/>
    <property type="match status" value="1"/>
</dbReference>
<reference evidence="8" key="1">
    <citation type="submission" date="2016-06" db="EMBL/GenBank/DDBJ databases">
        <authorList>
            <person name="Varghese N."/>
            <person name="Submissions Spin"/>
        </authorList>
    </citation>
    <scope>NUCLEOTIDE SEQUENCE [LARGE SCALE GENOMIC DNA]</scope>
    <source>
        <strain evidence="8">DSM 43819</strain>
    </source>
</reference>
<evidence type="ECO:0000256" key="4">
    <source>
        <dbReference type="SAM" id="MobiDB-lite"/>
    </source>
</evidence>
<evidence type="ECO:0000313" key="8">
    <source>
        <dbReference type="Proteomes" id="UP000198221"/>
    </source>
</evidence>
<organism evidence="7 8">
    <name type="scientific">Micromonospora inositola</name>
    <dbReference type="NCBI Taxonomy" id="47865"/>
    <lineage>
        <taxon>Bacteria</taxon>
        <taxon>Bacillati</taxon>
        <taxon>Actinomycetota</taxon>
        <taxon>Actinomycetes</taxon>
        <taxon>Micromonosporales</taxon>
        <taxon>Micromonosporaceae</taxon>
        <taxon>Micromonospora</taxon>
    </lineage>
</organism>
<feature type="domain" description="Glycoside hydrolase family 3 N-terminal" evidence="6">
    <location>
        <begin position="114"/>
        <end position="415"/>
    </location>
</feature>
<dbReference type="EMBL" id="LT607754">
    <property type="protein sequence ID" value="SCG46182.1"/>
    <property type="molecule type" value="Genomic_DNA"/>
</dbReference>
<keyword evidence="5" id="KW-0732">Signal</keyword>
<dbReference type="InterPro" id="IPR001764">
    <property type="entry name" value="Glyco_hydro_3_N"/>
</dbReference>
<dbReference type="PROSITE" id="PS51257">
    <property type="entry name" value="PROKAR_LIPOPROTEIN"/>
    <property type="match status" value="1"/>
</dbReference>
<dbReference type="InterPro" id="IPR050226">
    <property type="entry name" value="NagZ_Beta-hexosaminidase"/>
</dbReference>
<keyword evidence="2" id="KW-0378">Hydrolase</keyword>
<dbReference type="PANTHER" id="PTHR30480">
    <property type="entry name" value="BETA-HEXOSAMINIDASE-RELATED"/>
    <property type="match status" value="1"/>
</dbReference>
<evidence type="ECO:0000256" key="3">
    <source>
        <dbReference type="ARBA" id="ARBA00023295"/>
    </source>
</evidence>
<gene>
    <name evidence="7" type="ORF">GA0070613_1423</name>
</gene>
<dbReference type="InterPro" id="IPR036962">
    <property type="entry name" value="Glyco_hydro_3_N_sf"/>
</dbReference>
<accession>A0A1C5HJH5</accession>
<dbReference type="Pfam" id="PF00933">
    <property type="entry name" value="Glyco_hydro_3"/>
    <property type="match status" value="1"/>
</dbReference>
<feature type="compositionally biased region" description="Low complexity" evidence="4">
    <location>
        <begin position="68"/>
        <end position="83"/>
    </location>
</feature>
<dbReference type="InterPro" id="IPR017853">
    <property type="entry name" value="GH"/>
</dbReference>
<comment type="similarity">
    <text evidence="1">Belongs to the glycosyl hydrolase 3 family.</text>
</comment>
<feature type="region of interest" description="Disordered" evidence="4">
    <location>
        <begin position="26"/>
        <end position="83"/>
    </location>
</feature>